<dbReference type="SMART" id="SM00164">
    <property type="entry name" value="TBC"/>
    <property type="match status" value="1"/>
</dbReference>
<gene>
    <name evidence="3" type="ORF">PPNO1_LOCUS1700</name>
</gene>
<reference evidence="3" key="1">
    <citation type="submission" date="2022-11" db="EMBL/GenBank/DDBJ databases">
        <authorList>
            <person name="Scott C."/>
            <person name="Bruce N."/>
        </authorList>
    </citation>
    <scope>NUCLEOTIDE SEQUENCE</scope>
</reference>
<dbReference type="Pfam" id="PF00566">
    <property type="entry name" value="RabGAP-TBC"/>
    <property type="match status" value="2"/>
</dbReference>
<accession>A0A9P1GXQ1</accession>
<feature type="region of interest" description="Disordered" evidence="1">
    <location>
        <begin position="630"/>
        <end position="654"/>
    </location>
</feature>
<feature type="compositionally biased region" description="Low complexity" evidence="1">
    <location>
        <begin position="85"/>
        <end position="96"/>
    </location>
</feature>
<dbReference type="OrthoDB" id="294251at2759"/>
<protein>
    <recommendedName>
        <fullName evidence="2">Rab-GAP TBC domain-containing protein</fullName>
    </recommendedName>
</protein>
<dbReference type="SUPFAM" id="SSF47923">
    <property type="entry name" value="Ypt/Rab-GAP domain of gyp1p"/>
    <property type="match status" value="2"/>
</dbReference>
<feature type="compositionally biased region" description="Basic and acidic residues" evidence="1">
    <location>
        <begin position="164"/>
        <end position="174"/>
    </location>
</feature>
<feature type="compositionally biased region" description="Low complexity" evidence="1">
    <location>
        <begin position="630"/>
        <end position="647"/>
    </location>
</feature>
<name>A0A9P1GXQ1_9PEZI</name>
<dbReference type="Gene3D" id="1.10.472.80">
    <property type="entry name" value="Ypt/Rab-GAP domain of gyp1p, domain 3"/>
    <property type="match status" value="1"/>
</dbReference>
<dbReference type="PROSITE" id="PS50086">
    <property type="entry name" value="TBC_RABGAP"/>
    <property type="match status" value="1"/>
</dbReference>
<dbReference type="Gene3D" id="1.10.8.270">
    <property type="entry name" value="putative rabgap domain of human tbc1 domain family member 14 like domains"/>
    <property type="match status" value="1"/>
</dbReference>
<feature type="region of interest" description="Disordered" evidence="1">
    <location>
        <begin position="328"/>
        <end position="373"/>
    </location>
</feature>
<feature type="domain" description="Rab-GAP TBC" evidence="2">
    <location>
        <begin position="735"/>
        <end position="995"/>
    </location>
</feature>
<evidence type="ECO:0000259" key="2">
    <source>
        <dbReference type="PROSITE" id="PS50086"/>
    </source>
</evidence>
<feature type="region of interest" description="Disordered" evidence="1">
    <location>
        <begin position="154"/>
        <end position="181"/>
    </location>
</feature>
<dbReference type="GO" id="GO:0031267">
    <property type="term" value="F:small GTPase binding"/>
    <property type="evidence" value="ECO:0007669"/>
    <property type="project" value="TreeGrafter"/>
</dbReference>
<feature type="region of interest" description="Disordered" evidence="1">
    <location>
        <begin position="457"/>
        <end position="505"/>
    </location>
</feature>
<dbReference type="InterPro" id="IPR050302">
    <property type="entry name" value="Rab_GAP_TBC_domain"/>
</dbReference>
<dbReference type="InterPro" id="IPR035969">
    <property type="entry name" value="Rab-GAP_TBC_sf"/>
</dbReference>
<organism evidence="3 4">
    <name type="scientific">Parascedosporium putredinis</name>
    <dbReference type="NCBI Taxonomy" id="1442378"/>
    <lineage>
        <taxon>Eukaryota</taxon>
        <taxon>Fungi</taxon>
        <taxon>Dikarya</taxon>
        <taxon>Ascomycota</taxon>
        <taxon>Pezizomycotina</taxon>
        <taxon>Sordariomycetes</taxon>
        <taxon>Hypocreomycetidae</taxon>
        <taxon>Microascales</taxon>
        <taxon>Microascaceae</taxon>
        <taxon>Parascedosporium</taxon>
    </lineage>
</organism>
<dbReference type="GO" id="GO:0005096">
    <property type="term" value="F:GTPase activator activity"/>
    <property type="evidence" value="ECO:0007669"/>
    <property type="project" value="TreeGrafter"/>
</dbReference>
<feature type="region of interest" description="Disordered" evidence="1">
    <location>
        <begin position="205"/>
        <end position="282"/>
    </location>
</feature>
<feature type="region of interest" description="Disordered" evidence="1">
    <location>
        <begin position="579"/>
        <end position="605"/>
    </location>
</feature>
<sequence>MPSGALAYDARQLRRQRSMRHREFGLYASPIPDHAQPMPLLISSWATPDAVSEFQADLPAIASLIMQGRDQEEAQETTAGSDIVSDGSRTTTPTTSTSILSTSYCDGGPVKTSPPAALLPPAIITSCTSSIKKRGARPRSRSFTDNWIRRKDVSSDNNIANQRDGPRISPREAEATASTAGHARNIAINGWSRKENHDVGELWANSPWNAASPQPGIGLEDAGSKSIMRHGRAREWRGDDPGSREIVCTTQVESSATTSKSPTLDDPGNGGVSPPRPPVLAPAPQRAQFAAWAKFSGSLDERQLSALADKHSSLDLAVSRAAEKVLSSARQSGQDAAASRYHQQQQQQQQEEKEAASAGWKEGASGGAGGAPFGLSTTNPPAWCFSHGGRTVARDPSGTPSICTTPPAQAAVQLHPIDPDFHHPDPELFVLVLCIVSQQAALASSLQVPIANSTTARTSTFEGPNHPSHDSPKHTRNNNSLSNPTPLFRPTPTYGRTLDSNNTSIVTNFTREPIPWLGDGEPRASVRSQRTLSTTHAASFAERSSRVTKGSSITSMYANLDDEPSVEDVMVLYEQGFNDDTEPELDPTDNGHAAGANDVFPSVADTRPDTTMSTYSLRAAAAPAVVANPVQSPLSPNYPPSLNSPTSQPDDDALPIFEARPVPASELDISEDFPAPMAPRAPAGLSLKESVQAFPQPVSAPPVEEDPESRDRYGFKKVNQYITREQYDEWNGEYSQYLARRRTKWVQYMKESGLGTDNPLRFPIAGVKTKRFIRKGIPQNGVLVKQKAKDLDADIIERDLHRTFPDNIRFRPPGTSTVTGETPDPNNPDDTEPAMISSLRRVLHAFSIYNPKIGYCQSLNFIAGLLLLFVPTEEQCFWLLNVITRTFLPGTHETNLHGSKVDLGVLMTVLHDSMPDLWSKLAGDDGLDPFGNLARPGTGKSVKKPRVRRGQHVVANSDRLAPITVSMAPWFMSCFIGNLPIETTLRVWDVFFYEGSKTMFRIALAILKVGEDEIKGVEDPMEMFSVVQTMPRRMLDANQLMSTCFKRRNGFGHLSQSTVDSERREMRERDEIEQRRIAALDGTAVATTESPGIEEKKRGLFGRRRRRYTDAGVPI</sequence>
<feature type="region of interest" description="Disordered" evidence="1">
    <location>
        <begin position="69"/>
        <end position="96"/>
    </location>
</feature>
<feature type="compositionally biased region" description="Basic and acidic residues" evidence="1">
    <location>
        <begin position="233"/>
        <end position="243"/>
    </location>
</feature>
<proteinExistence type="predicted"/>
<dbReference type="InterPro" id="IPR000195">
    <property type="entry name" value="Rab-GAP-TBC_dom"/>
</dbReference>
<keyword evidence="4" id="KW-1185">Reference proteome</keyword>
<dbReference type="Proteomes" id="UP000838763">
    <property type="component" value="Unassembled WGS sequence"/>
</dbReference>
<dbReference type="EMBL" id="CALLCH030000003">
    <property type="protein sequence ID" value="CAI4211928.1"/>
    <property type="molecule type" value="Genomic_DNA"/>
</dbReference>
<evidence type="ECO:0000313" key="4">
    <source>
        <dbReference type="Proteomes" id="UP000838763"/>
    </source>
</evidence>
<evidence type="ECO:0000256" key="1">
    <source>
        <dbReference type="SAM" id="MobiDB-lite"/>
    </source>
</evidence>
<dbReference type="PANTHER" id="PTHR47219">
    <property type="entry name" value="RAB GTPASE-ACTIVATING PROTEIN 1-LIKE"/>
    <property type="match status" value="1"/>
</dbReference>
<dbReference type="AlphaFoldDB" id="A0A9P1GXQ1"/>
<dbReference type="PANTHER" id="PTHR47219:SF20">
    <property type="entry name" value="TBC1 DOMAIN FAMILY MEMBER 2B"/>
    <property type="match status" value="1"/>
</dbReference>
<feature type="compositionally biased region" description="Polar residues" evidence="1">
    <location>
        <begin position="248"/>
        <end position="262"/>
    </location>
</feature>
<evidence type="ECO:0000313" key="3">
    <source>
        <dbReference type="EMBL" id="CAI4211928.1"/>
    </source>
</evidence>
<comment type="caution">
    <text evidence="3">The sequence shown here is derived from an EMBL/GenBank/DDBJ whole genome shotgun (WGS) entry which is preliminary data.</text>
</comment>